<organism evidence="2 3">
    <name type="scientific">Rhinocladiella mackenziei CBS 650.93</name>
    <dbReference type="NCBI Taxonomy" id="1442369"/>
    <lineage>
        <taxon>Eukaryota</taxon>
        <taxon>Fungi</taxon>
        <taxon>Dikarya</taxon>
        <taxon>Ascomycota</taxon>
        <taxon>Pezizomycotina</taxon>
        <taxon>Eurotiomycetes</taxon>
        <taxon>Chaetothyriomycetidae</taxon>
        <taxon>Chaetothyriales</taxon>
        <taxon>Herpotrichiellaceae</taxon>
        <taxon>Rhinocladiella</taxon>
    </lineage>
</organism>
<reference evidence="2 3" key="1">
    <citation type="submission" date="2015-01" db="EMBL/GenBank/DDBJ databases">
        <title>The Genome Sequence of Rhinocladiella mackenzie CBS 650.93.</title>
        <authorList>
            <consortium name="The Broad Institute Genomics Platform"/>
            <person name="Cuomo C."/>
            <person name="de Hoog S."/>
            <person name="Gorbushina A."/>
            <person name="Stielow B."/>
            <person name="Teixiera M."/>
            <person name="Abouelleil A."/>
            <person name="Chapman S.B."/>
            <person name="Priest M."/>
            <person name="Young S.K."/>
            <person name="Wortman J."/>
            <person name="Nusbaum C."/>
            <person name="Birren B."/>
        </authorList>
    </citation>
    <scope>NUCLEOTIDE SEQUENCE [LARGE SCALE GENOMIC DNA]</scope>
    <source>
        <strain evidence="2 3">CBS 650.93</strain>
    </source>
</reference>
<proteinExistence type="predicted"/>
<dbReference type="Proteomes" id="UP000053617">
    <property type="component" value="Unassembled WGS sequence"/>
</dbReference>
<name>A0A0D2IHT9_9EURO</name>
<evidence type="ECO:0000256" key="1">
    <source>
        <dbReference type="SAM" id="MobiDB-lite"/>
    </source>
</evidence>
<protein>
    <recommendedName>
        <fullName evidence="4">HNH nuclease domain-containing protein</fullName>
    </recommendedName>
</protein>
<dbReference type="EMBL" id="KN847480">
    <property type="protein sequence ID" value="KIX02871.1"/>
    <property type="molecule type" value="Genomic_DNA"/>
</dbReference>
<feature type="region of interest" description="Disordered" evidence="1">
    <location>
        <begin position="90"/>
        <end position="127"/>
    </location>
</feature>
<dbReference type="AlphaFoldDB" id="A0A0D2IHT9"/>
<evidence type="ECO:0000313" key="2">
    <source>
        <dbReference type="EMBL" id="KIX02871.1"/>
    </source>
</evidence>
<evidence type="ECO:0000313" key="3">
    <source>
        <dbReference type="Proteomes" id="UP000053617"/>
    </source>
</evidence>
<dbReference type="RefSeq" id="XP_013270007.1">
    <property type="nucleotide sequence ID" value="XM_013414553.1"/>
</dbReference>
<gene>
    <name evidence="2" type="ORF">Z518_08814</name>
</gene>
<dbReference type="OrthoDB" id="5416097at2759"/>
<feature type="compositionally biased region" description="Basic and acidic residues" evidence="1">
    <location>
        <begin position="112"/>
        <end position="126"/>
    </location>
</feature>
<evidence type="ECO:0008006" key="4">
    <source>
        <dbReference type="Google" id="ProtNLM"/>
    </source>
</evidence>
<accession>A0A0D2IHT9</accession>
<dbReference type="GeneID" id="25296885"/>
<dbReference type="HOGENOM" id="CLU_039755_0_0_1"/>
<feature type="compositionally biased region" description="Polar residues" evidence="1">
    <location>
        <begin position="99"/>
        <end position="111"/>
    </location>
</feature>
<sequence length="358" mass="40557">MVTRGAPKIDSVDFNNEDYNVRSPERTQLLIKIEEAIRDADVSPAFWACCQLADMECLQDMAKTRVHMILGYDNSVALLPLQWSQRLKAEGPGAKNRKLNSGGQSWVQRSEQQADKHTQFTPKKGDQTQASRMIPDFWQLLCLFWDEDRVNKWKETIFLGSQNPNTDLISLDAGVHMKWTKGLFALKPLRLSSDRRQLTVQFFWQVPGDYNIDSRVDLPTEPTSSKGLDIVGNNCLFCVQDHGSNRRFNSGDVFTFTTKDPEKLPLPSVELLDMQWVLQRLVGMSSAAGWPMLDWDDNEGVDDDGWLIADHTSDVEDALKRTNDWVATEKPTEITPGISTATPLFFCDPLSLNGPEFI</sequence>
<keyword evidence="3" id="KW-1185">Reference proteome</keyword>
<dbReference type="VEuPathDB" id="FungiDB:Z518_08814"/>